<dbReference type="Proteomes" id="UP001341840">
    <property type="component" value="Unassembled WGS sequence"/>
</dbReference>
<reference evidence="1 2" key="1">
    <citation type="journal article" date="2023" name="Plants (Basel)">
        <title>Bridging the Gap: Combining Genomics and Transcriptomics Approaches to Understand Stylosanthes scabra, an Orphan Legume from the Brazilian Caatinga.</title>
        <authorList>
            <person name="Ferreira-Neto J.R.C."/>
            <person name="da Silva M.D."/>
            <person name="Binneck E."/>
            <person name="de Melo N.F."/>
            <person name="da Silva R.H."/>
            <person name="de Melo A.L.T.M."/>
            <person name="Pandolfi V."/>
            <person name="Bustamante F.O."/>
            <person name="Brasileiro-Vidal A.C."/>
            <person name="Benko-Iseppon A.M."/>
        </authorList>
    </citation>
    <scope>NUCLEOTIDE SEQUENCE [LARGE SCALE GENOMIC DNA]</scope>
    <source>
        <tissue evidence="1">Leaves</tissue>
    </source>
</reference>
<gene>
    <name evidence="1" type="ORF">PIB30_091821</name>
</gene>
<proteinExistence type="predicted"/>
<name>A0ABU6TU81_9FABA</name>
<accession>A0ABU6TU81</accession>
<sequence>MGWGFSLRIFQAFQVQVELEKLAKHFSRRVWSSFSAGSEDEQQPLIPKTEEDLVSSPSSKIITDVLMSMNQGHQQDFAPSFDL</sequence>
<dbReference type="EMBL" id="JASCZI010092478">
    <property type="protein sequence ID" value="MED6152409.1"/>
    <property type="molecule type" value="Genomic_DNA"/>
</dbReference>
<organism evidence="1 2">
    <name type="scientific">Stylosanthes scabra</name>
    <dbReference type="NCBI Taxonomy" id="79078"/>
    <lineage>
        <taxon>Eukaryota</taxon>
        <taxon>Viridiplantae</taxon>
        <taxon>Streptophyta</taxon>
        <taxon>Embryophyta</taxon>
        <taxon>Tracheophyta</taxon>
        <taxon>Spermatophyta</taxon>
        <taxon>Magnoliopsida</taxon>
        <taxon>eudicotyledons</taxon>
        <taxon>Gunneridae</taxon>
        <taxon>Pentapetalae</taxon>
        <taxon>rosids</taxon>
        <taxon>fabids</taxon>
        <taxon>Fabales</taxon>
        <taxon>Fabaceae</taxon>
        <taxon>Papilionoideae</taxon>
        <taxon>50 kb inversion clade</taxon>
        <taxon>dalbergioids sensu lato</taxon>
        <taxon>Dalbergieae</taxon>
        <taxon>Pterocarpus clade</taxon>
        <taxon>Stylosanthes</taxon>
    </lineage>
</organism>
<evidence type="ECO:0000313" key="1">
    <source>
        <dbReference type="EMBL" id="MED6152409.1"/>
    </source>
</evidence>
<evidence type="ECO:0000313" key="2">
    <source>
        <dbReference type="Proteomes" id="UP001341840"/>
    </source>
</evidence>
<comment type="caution">
    <text evidence="1">The sequence shown here is derived from an EMBL/GenBank/DDBJ whole genome shotgun (WGS) entry which is preliminary data.</text>
</comment>
<protein>
    <submittedName>
        <fullName evidence="1">Uncharacterized protein</fullName>
    </submittedName>
</protein>
<keyword evidence="2" id="KW-1185">Reference proteome</keyword>